<sequence>MAVVSLNLRRPFFGRFNGKLGTCIPLFRDPRERLFYFRSMTNSNVAQNKHVPQKNITFYSDRPSLFSAERSTRKEWDFCKKQNFEF</sequence>
<gene>
    <name evidence="1" type="ORF">CEXT_69541</name>
</gene>
<name>A0AAV4TEM7_CAEEX</name>
<protein>
    <submittedName>
        <fullName evidence="1">Uncharacterized protein</fullName>
    </submittedName>
</protein>
<dbReference type="AlphaFoldDB" id="A0AAV4TEM7"/>
<evidence type="ECO:0000313" key="2">
    <source>
        <dbReference type="Proteomes" id="UP001054945"/>
    </source>
</evidence>
<dbReference type="EMBL" id="BPLR01011043">
    <property type="protein sequence ID" value="GIY43837.1"/>
    <property type="molecule type" value="Genomic_DNA"/>
</dbReference>
<dbReference type="Proteomes" id="UP001054945">
    <property type="component" value="Unassembled WGS sequence"/>
</dbReference>
<keyword evidence="2" id="KW-1185">Reference proteome</keyword>
<evidence type="ECO:0000313" key="1">
    <source>
        <dbReference type="EMBL" id="GIY43837.1"/>
    </source>
</evidence>
<comment type="caution">
    <text evidence="1">The sequence shown here is derived from an EMBL/GenBank/DDBJ whole genome shotgun (WGS) entry which is preliminary data.</text>
</comment>
<proteinExistence type="predicted"/>
<reference evidence="1 2" key="1">
    <citation type="submission" date="2021-06" db="EMBL/GenBank/DDBJ databases">
        <title>Caerostris extrusa draft genome.</title>
        <authorList>
            <person name="Kono N."/>
            <person name="Arakawa K."/>
        </authorList>
    </citation>
    <scope>NUCLEOTIDE SEQUENCE [LARGE SCALE GENOMIC DNA]</scope>
</reference>
<organism evidence="1 2">
    <name type="scientific">Caerostris extrusa</name>
    <name type="common">Bark spider</name>
    <name type="synonym">Caerostris bankana</name>
    <dbReference type="NCBI Taxonomy" id="172846"/>
    <lineage>
        <taxon>Eukaryota</taxon>
        <taxon>Metazoa</taxon>
        <taxon>Ecdysozoa</taxon>
        <taxon>Arthropoda</taxon>
        <taxon>Chelicerata</taxon>
        <taxon>Arachnida</taxon>
        <taxon>Araneae</taxon>
        <taxon>Araneomorphae</taxon>
        <taxon>Entelegynae</taxon>
        <taxon>Araneoidea</taxon>
        <taxon>Araneidae</taxon>
        <taxon>Caerostris</taxon>
    </lineage>
</organism>
<accession>A0AAV4TEM7</accession>